<keyword evidence="1 8" id="KW-0645">Protease</keyword>
<proteinExistence type="predicted"/>
<evidence type="ECO:0000256" key="3">
    <source>
        <dbReference type="ARBA" id="ARBA00022729"/>
    </source>
</evidence>
<dbReference type="InterPro" id="IPR034039">
    <property type="entry name" value="ZnMP_hatching_enz"/>
</dbReference>
<sequence length="285" mass="32068">MDHLVTLFLLGITAHTWALPVQNVSSAHEERLRFKRQYSEEYWGRMLEEMNAMDKILKTNRMMGGLSGITLREGDIAGSSVRSAITCTTGNNCLWPKSVDGNVYVPYIISPEYDNMDRMTIETGMQDISTGTCVKFVPRSHEANYLDIQPKLGCWSYLGVVGGAQPLSLQTPGCMWAGVASHELMHALGFVHEQSRSDRDRYVTIIWDNILQGQIHNFKKYETNNLNTAYDYNSIMHYGRYAFSEDGDPTIIPKPDPFIPIGQRDGPSPTDIQKINALYNCSGTV</sequence>
<gene>
    <name evidence="11" type="ORF">AGOR_G00059950</name>
</gene>
<dbReference type="PANTHER" id="PTHR10127">
    <property type="entry name" value="DISCOIDIN, CUB, EGF, LAMININ , AND ZINC METALLOPROTEASE DOMAIN CONTAINING"/>
    <property type="match status" value="1"/>
</dbReference>
<dbReference type="EC" id="3.4.24.-" evidence="9"/>
<dbReference type="CDD" id="cd04283">
    <property type="entry name" value="ZnMc_hatching_enzyme"/>
    <property type="match status" value="1"/>
</dbReference>
<evidence type="ECO:0000313" key="12">
    <source>
        <dbReference type="Proteomes" id="UP000829720"/>
    </source>
</evidence>
<keyword evidence="4 8" id="KW-0378">Hydrolase</keyword>
<comment type="caution">
    <text evidence="8">Lacks conserved residue(s) required for the propagation of feature annotation.</text>
</comment>
<keyword evidence="2 8" id="KW-0479">Metal-binding</keyword>
<dbReference type="GO" id="GO:0006508">
    <property type="term" value="P:proteolysis"/>
    <property type="evidence" value="ECO:0007669"/>
    <property type="project" value="UniProtKB-KW"/>
</dbReference>
<comment type="caution">
    <text evidence="11">The sequence shown here is derived from an EMBL/GenBank/DDBJ whole genome shotgun (WGS) entry which is preliminary data.</text>
</comment>
<dbReference type="PRINTS" id="PR00480">
    <property type="entry name" value="ASTACIN"/>
</dbReference>
<keyword evidence="6 8" id="KW-0482">Metalloprotease</keyword>
<evidence type="ECO:0000259" key="10">
    <source>
        <dbReference type="PROSITE" id="PS51864"/>
    </source>
</evidence>
<evidence type="ECO:0000256" key="5">
    <source>
        <dbReference type="ARBA" id="ARBA00022833"/>
    </source>
</evidence>
<evidence type="ECO:0000256" key="2">
    <source>
        <dbReference type="ARBA" id="ARBA00022723"/>
    </source>
</evidence>
<evidence type="ECO:0000256" key="9">
    <source>
        <dbReference type="RuleBase" id="RU361183"/>
    </source>
</evidence>
<evidence type="ECO:0000256" key="7">
    <source>
        <dbReference type="ARBA" id="ARBA00023157"/>
    </source>
</evidence>
<keyword evidence="12" id="KW-1185">Reference proteome</keyword>
<evidence type="ECO:0000256" key="4">
    <source>
        <dbReference type="ARBA" id="ARBA00022801"/>
    </source>
</evidence>
<dbReference type="PROSITE" id="PS51864">
    <property type="entry name" value="ASTACIN"/>
    <property type="match status" value="1"/>
</dbReference>
<keyword evidence="7" id="KW-1015">Disulfide bond</keyword>
<feature type="chain" id="PRO_5035962631" description="Metalloendopeptidase" evidence="9">
    <location>
        <begin position="19"/>
        <end position="285"/>
    </location>
</feature>
<feature type="signal peptide" evidence="9">
    <location>
        <begin position="1"/>
        <end position="18"/>
    </location>
</feature>
<evidence type="ECO:0000256" key="1">
    <source>
        <dbReference type="ARBA" id="ARBA00022670"/>
    </source>
</evidence>
<evidence type="ECO:0000313" key="11">
    <source>
        <dbReference type="EMBL" id="KAI1899258.1"/>
    </source>
</evidence>
<feature type="binding site" evidence="8">
    <location>
        <position position="186"/>
    </location>
    <ligand>
        <name>Zn(2+)</name>
        <dbReference type="ChEBI" id="CHEBI:29105"/>
        <note>catalytic</note>
    </ligand>
</feature>
<feature type="domain" description="Peptidase M12A" evidence="10">
    <location>
        <begin position="83"/>
        <end position="282"/>
    </location>
</feature>
<feature type="binding site" evidence="8">
    <location>
        <position position="182"/>
    </location>
    <ligand>
        <name>Zn(2+)</name>
        <dbReference type="ChEBI" id="CHEBI:29105"/>
        <note>catalytic</note>
    </ligand>
</feature>
<dbReference type="FunFam" id="3.40.390.10:FF:000038">
    <property type="entry name" value="Metalloendopeptidase"/>
    <property type="match status" value="1"/>
</dbReference>
<feature type="binding site" evidence="8">
    <location>
        <position position="192"/>
    </location>
    <ligand>
        <name>Zn(2+)</name>
        <dbReference type="ChEBI" id="CHEBI:29105"/>
        <note>catalytic</note>
    </ligand>
</feature>
<dbReference type="EMBL" id="JAERUA010000005">
    <property type="protein sequence ID" value="KAI1899258.1"/>
    <property type="molecule type" value="Genomic_DNA"/>
</dbReference>
<feature type="active site" evidence="8">
    <location>
        <position position="183"/>
    </location>
</feature>
<accession>A0A8T3DX64</accession>
<dbReference type="Pfam" id="PF01400">
    <property type="entry name" value="Astacin"/>
    <property type="match status" value="1"/>
</dbReference>
<dbReference type="Proteomes" id="UP000829720">
    <property type="component" value="Unassembled WGS sequence"/>
</dbReference>
<dbReference type="GO" id="GO:0004222">
    <property type="term" value="F:metalloendopeptidase activity"/>
    <property type="evidence" value="ECO:0007669"/>
    <property type="project" value="UniProtKB-UniRule"/>
</dbReference>
<dbReference type="InterPro" id="IPR001506">
    <property type="entry name" value="Peptidase_M12A"/>
</dbReference>
<keyword evidence="5 8" id="KW-0862">Zinc</keyword>
<organism evidence="11 12">
    <name type="scientific">Albula goreensis</name>
    <dbReference type="NCBI Taxonomy" id="1534307"/>
    <lineage>
        <taxon>Eukaryota</taxon>
        <taxon>Metazoa</taxon>
        <taxon>Chordata</taxon>
        <taxon>Craniata</taxon>
        <taxon>Vertebrata</taxon>
        <taxon>Euteleostomi</taxon>
        <taxon>Actinopterygii</taxon>
        <taxon>Neopterygii</taxon>
        <taxon>Teleostei</taxon>
        <taxon>Albuliformes</taxon>
        <taxon>Albulidae</taxon>
        <taxon>Albula</taxon>
    </lineage>
</organism>
<dbReference type="Gene3D" id="3.40.390.10">
    <property type="entry name" value="Collagenase (Catalytic Domain)"/>
    <property type="match status" value="1"/>
</dbReference>
<reference evidence="11" key="1">
    <citation type="submission" date="2021-01" db="EMBL/GenBank/DDBJ databases">
        <authorList>
            <person name="Zahm M."/>
            <person name="Roques C."/>
            <person name="Cabau C."/>
            <person name="Klopp C."/>
            <person name="Donnadieu C."/>
            <person name="Jouanno E."/>
            <person name="Lampietro C."/>
            <person name="Louis A."/>
            <person name="Herpin A."/>
            <person name="Echchiki A."/>
            <person name="Berthelot C."/>
            <person name="Parey E."/>
            <person name="Roest-Crollius H."/>
            <person name="Braasch I."/>
            <person name="Postlethwait J."/>
            <person name="Bobe J."/>
            <person name="Montfort J."/>
            <person name="Bouchez O."/>
            <person name="Begum T."/>
            <person name="Mejri S."/>
            <person name="Adams A."/>
            <person name="Chen W.-J."/>
            <person name="Guiguen Y."/>
        </authorList>
    </citation>
    <scope>NUCLEOTIDE SEQUENCE</scope>
    <source>
        <tissue evidence="11">Blood</tissue>
    </source>
</reference>
<evidence type="ECO:0000256" key="6">
    <source>
        <dbReference type="ARBA" id="ARBA00023049"/>
    </source>
</evidence>
<protein>
    <recommendedName>
        <fullName evidence="9">Metalloendopeptidase</fullName>
        <ecNumber evidence="9">3.4.24.-</ecNumber>
    </recommendedName>
</protein>
<evidence type="ECO:0000256" key="8">
    <source>
        <dbReference type="PROSITE-ProRule" id="PRU01211"/>
    </source>
</evidence>
<dbReference type="SMART" id="SM00235">
    <property type="entry name" value="ZnMc"/>
    <property type="match status" value="1"/>
</dbReference>
<dbReference type="GO" id="GO:0008270">
    <property type="term" value="F:zinc ion binding"/>
    <property type="evidence" value="ECO:0007669"/>
    <property type="project" value="UniProtKB-UniRule"/>
</dbReference>
<dbReference type="InterPro" id="IPR006026">
    <property type="entry name" value="Peptidase_Metallo"/>
</dbReference>
<dbReference type="SUPFAM" id="SSF55486">
    <property type="entry name" value="Metalloproteases ('zincins'), catalytic domain"/>
    <property type="match status" value="1"/>
</dbReference>
<name>A0A8T3DX64_9TELE</name>
<dbReference type="AlphaFoldDB" id="A0A8T3DX64"/>
<dbReference type="PANTHER" id="PTHR10127:SF838">
    <property type="entry name" value="METALLOENDOPEPTIDASE"/>
    <property type="match status" value="1"/>
</dbReference>
<comment type="cofactor">
    <cofactor evidence="8 9">
        <name>Zn(2+)</name>
        <dbReference type="ChEBI" id="CHEBI:29105"/>
    </cofactor>
    <text evidence="8 9">Binds 1 zinc ion per subunit.</text>
</comment>
<dbReference type="InterPro" id="IPR024079">
    <property type="entry name" value="MetalloPept_cat_dom_sf"/>
</dbReference>
<keyword evidence="3 9" id="KW-0732">Signal</keyword>
<dbReference type="OrthoDB" id="291007at2759"/>